<dbReference type="EMBL" id="JNAM01000010">
    <property type="protein sequence ID" value="KGF97369.1"/>
    <property type="molecule type" value="Genomic_DNA"/>
</dbReference>
<accession>A0A0A2AA24</accession>
<sequence>MNIGILFLKSNLTGIITFSELDWVTSHQSNFTRLEESLAIKLGRMLDAGSINIGCRLNS</sequence>
<name>A0A0A2AA24_PROMR</name>
<evidence type="ECO:0000313" key="2">
    <source>
        <dbReference type="Proteomes" id="UP000030445"/>
    </source>
</evidence>
<comment type="caution">
    <text evidence="1">The sequence shown here is derived from an EMBL/GenBank/DDBJ whole genome shotgun (WGS) entry which is preliminary data.</text>
</comment>
<evidence type="ECO:0000313" key="1">
    <source>
        <dbReference type="EMBL" id="KGF97369.1"/>
    </source>
</evidence>
<dbReference type="AlphaFoldDB" id="A0A0A2AA24"/>
<protein>
    <recommendedName>
        <fullName evidence="3">Protein family PM-15</fullName>
    </recommendedName>
</protein>
<dbReference type="OrthoDB" id="542170at2"/>
<evidence type="ECO:0008006" key="3">
    <source>
        <dbReference type="Google" id="ProtNLM"/>
    </source>
</evidence>
<proteinExistence type="predicted"/>
<dbReference type="eggNOG" id="ENOG502ZNX5">
    <property type="taxonomic scope" value="Bacteria"/>
</dbReference>
<organism evidence="1 2">
    <name type="scientific">Prochlorococcus marinus str. MIT 9302</name>
    <dbReference type="NCBI Taxonomy" id="74545"/>
    <lineage>
        <taxon>Bacteria</taxon>
        <taxon>Bacillati</taxon>
        <taxon>Cyanobacteriota</taxon>
        <taxon>Cyanophyceae</taxon>
        <taxon>Synechococcales</taxon>
        <taxon>Prochlorococcaceae</taxon>
        <taxon>Prochlorococcus</taxon>
    </lineage>
</organism>
<dbReference type="Proteomes" id="UP000030445">
    <property type="component" value="Unassembled WGS sequence"/>
</dbReference>
<dbReference type="RefSeq" id="WP_032526732.1">
    <property type="nucleotide sequence ID" value="NZ_CP138951.1"/>
</dbReference>
<dbReference type="STRING" id="74545.EU96_1081"/>
<gene>
    <name evidence="1" type="ORF">EU96_1081</name>
</gene>
<reference evidence="2" key="1">
    <citation type="journal article" date="2014" name="Sci. Data">
        <title>Genomes of diverse isolates of the marine cyanobacterium Prochlorococcus.</title>
        <authorList>
            <person name="Biller S."/>
            <person name="Berube P."/>
            <person name="Thompson J."/>
            <person name="Kelly L."/>
            <person name="Roggensack S."/>
            <person name="Awad L."/>
            <person name="Roache-Johnson K."/>
            <person name="Ding H."/>
            <person name="Giovannoni S.J."/>
            <person name="Moore L.R."/>
            <person name="Chisholm S.W."/>
        </authorList>
    </citation>
    <scope>NUCLEOTIDE SEQUENCE [LARGE SCALE GENOMIC DNA]</scope>
    <source>
        <strain evidence="2">MIT 9302</strain>
    </source>
</reference>